<dbReference type="Proteomes" id="UP001314229">
    <property type="component" value="Unassembled WGS sequence"/>
</dbReference>
<evidence type="ECO:0000313" key="2">
    <source>
        <dbReference type="Proteomes" id="UP001314229"/>
    </source>
</evidence>
<keyword evidence="2" id="KW-1185">Reference proteome</keyword>
<name>A0AAV1QIB8_SCOSC</name>
<dbReference type="EMBL" id="CAWUFR010001199">
    <property type="protein sequence ID" value="CAK6983110.1"/>
    <property type="molecule type" value="Genomic_DNA"/>
</dbReference>
<reference evidence="1 2" key="1">
    <citation type="submission" date="2024-01" db="EMBL/GenBank/DDBJ databases">
        <authorList>
            <person name="Alioto T."/>
            <person name="Alioto T."/>
            <person name="Gomez Garrido J."/>
        </authorList>
    </citation>
    <scope>NUCLEOTIDE SEQUENCE [LARGE SCALE GENOMIC DNA]</scope>
</reference>
<accession>A0AAV1QIB8</accession>
<feature type="non-terminal residue" evidence="1">
    <location>
        <position position="1"/>
    </location>
</feature>
<dbReference type="AlphaFoldDB" id="A0AAV1QIB8"/>
<gene>
    <name evidence="1" type="ORF">FSCOSCO3_A014570</name>
</gene>
<comment type="caution">
    <text evidence="1">The sequence shown here is derived from an EMBL/GenBank/DDBJ whole genome shotgun (WGS) entry which is preliminary data.</text>
</comment>
<sequence length="58" mass="6500">LCVSDMNLPPVYYENCPPVHYENCPPVSMSEDPVYQSLDAAGMDPDQTYSALRETTNM</sequence>
<organism evidence="1 2">
    <name type="scientific">Scomber scombrus</name>
    <name type="common">Atlantic mackerel</name>
    <name type="synonym">Scomber vernalis</name>
    <dbReference type="NCBI Taxonomy" id="13677"/>
    <lineage>
        <taxon>Eukaryota</taxon>
        <taxon>Metazoa</taxon>
        <taxon>Chordata</taxon>
        <taxon>Craniata</taxon>
        <taxon>Vertebrata</taxon>
        <taxon>Euteleostomi</taxon>
        <taxon>Actinopterygii</taxon>
        <taxon>Neopterygii</taxon>
        <taxon>Teleostei</taxon>
        <taxon>Neoteleostei</taxon>
        <taxon>Acanthomorphata</taxon>
        <taxon>Pelagiaria</taxon>
        <taxon>Scombriformes</taxon>
        <taxon>Scombridae</taxon>
        <taxon>Scomber</taxon>
    </lineage>
</organism>
<proteinExistence type="predicted"/>
<protein>
    <submittedName>
        <fullName evidence="1">Uncharacterized protein LOC128357747</fullName>
    </submittedName>
</protein>
<evidence type="ECO:0000313" key="1">
    <source>
        <dbReference type="EMBL" id="CAK6983110.1"/>
    </source>
</evidence>